<accession>L0IKT6</accession>
<dbReference type="KEGG" id="tto:Thethe_01845"/>
<dbReference type="SUPFAM" id="SSF52283">
    <property type="entry name" value="Formate/glycerate dehydrogenase catalytic domain-like"/>
    <property type="match status" value="1"/>
</dbReference>
<dbReference type="Proteomes" id="UP000010845">
    <property type="component" value="Chromosome"/>
</dbReference>
<dbReference type="InterPro" id="IPR007698">
    <property type="entry name" value="AlaDH/PNT_NAD(H)-bd"/>
</dbReference>
<dbReference type="GO" id="GO:0006524">
    <property type="term" value="P:alanine catabolic process"/>
    <property type="evidence" value="ECO:0007669"/>
    <property type="project" value="TreeGrafter"/>
</dbReference>
<sequence>MKIGVAKEIKIGEEIVAITPAEVEAFCLNSHTVYIEKILVLEGGSVETIDRITTHENPYFIKYGVVHYSVANIPGAVPRTSTFVLTNVTIPYAIDIANKVYKKTLLENKLFLNGLNIYYDNVTYKAVADAHGFKYVEPVEVLK</sequence>
<feature type="domain" description="Alanine dehydrogenase/pyridine nucleotide transhydrogenase NAD(H)-binding" evidence="1">
    <location>
        <begin position="42"/>
        <end position="124"/>
    </location>
</feature>
<dbReference type="Pfam" id="PF01262">
    <property type="entry name" value="AlaDh_PNT_C"/>
    <property type="match status" value="1"/>
</dbReference>
<gene>
    <name evidence="2" type="ORF">Thethe_01845</name>
</gene>
<dbReference type="EMBL" id="CP003066">
    <property type="protein sequence ID" value="AGB19458.1"/>
    <property type="molecule type" value="Genomic_DNA"/>
</dbReference>
<dbReference type="PANTHER" id="PTHR42795">
    <property type="entry name" value="ALANINE DEHYDROGENASE"/>
    <property type="match status" value="1"/>
</dbReference>
<dbReference type="AlphaFoldDB" id="L0IKT6"/>
<dbReference type="PANTHER" id="PTHR42795:SF1">
    <property type="entry name" value="ALANINE DEHYDROGENASE"/>
    <property type="match status" value="1"/>
</dbReference>
<evidence type="ECO:0000313" key="2">
    <source>
        <dbReference type="EMBL" id="AGB19458.1"/>
    </source>
</evidence>
<reference evidence="2 3" key="1">
    <citation type="submission" date="2012-03" db="EMBL/GenBank/DDBJ databases">
        <title>Complete sequence of chromosome of Thermoanaerobacterium thermosaccharolyticum M0795.</title>
        <authorList>
            <consortium name="US DOE Joint Genome Institute"/>
            <person name="Lucas S."/>
            <person name="Han J."/>
            <person name="Lapidus A."/>
            <person name="Cheng J.-F."/>
            <person name="Goodwin L."/>
            <person name="Pitluck S."/>
            <person name="Peters L."/>
            <person name="Teshima H."/>
            <person name="Detter J.C."/>
            <person name="Han C."/>
            <person name="Tapia R."/>
            <person name="Land M."/>
            <person name="Hauser L."/>
            <person name="Kyrpides N."/>
            <person name="Ivanova N."/>
            <person name="Pagani I."/>
            <person name="Feinberg L."/>
            <person name="Folden J."/>
            <person name="Hogsett D."/>
            <person name="Shaw J."/>
            <person name="Woyke T."/>
        </authorList>
    </citation>
    <scope>NUCLEOTIDE SEQUENCE [LARGE SCALE GENOMIC DNA]</scope>
    <source>
        <strain evidence="2 3">M0795</strain>
    </source>
</reference>
<evidence type="ECO:0000259" key="1">
    <source>
        <dbReference type="Pfam" id="PF01262"/>
    </source>
</evidence>
<organism evidence="2 3">
    <name type="scientific">Thermoanaerobacterium thermosaccharolyticum M0795</name>
    <dbReference type="NCBI Taxonomy" id="698948"/>
    <lineage>
        <taxon>Bacteria</taxon>
        <taxon>Bacillati</taxon>
        <taxon>Bacillota</taxon>
        <taxon>Clostridia</taxon>
        <taxon>Thermoanaerobacterales</taxon>
        <taxon>Thermoanaerobacteraceae</taxon>
        <taxon>Thermoanaerobacterium</taxon>
    </lineage>
</organism>
<protein>
    <recommendedName>
        <fullName evidence="1">Alanine dehydrogenase/pyridine nucleotide transhydrogenase NAD(H)-binding domain-containing protein</fullName>
    </recommendedName>
</protein>
<proteinExistence type="predicted"/>
<dbReference type="Gene3D" id="3.40.50.720">
    <property type="entry name" value="NAD(P)-binding Rossmann-like Domain"/>
    <property type="match status" value="2"/>
</dbReference>
<name>L0IKT6_THETR</name>
<dbReference type="GO" id="GO:0005886">
    <property type="term" value="C:plasma membrane"/>
    <property type="evidence" value="ECO:0007669"/>
    <property type="project" value="TreeGrafter"/>
</dbReference>
<dbReference type="HOGENOM" id="CLU_003376_3_3_9"/>
<evidence type="ECO:0000313" key="3">
    <source>
        <dbReference type="Proteomes" id="UP000010845"/>
    </source>
</evidence>
<dbReference type="PATRIC" id="fig|698948.3.peg.1842"/>
<dbReference type="GO" id="GO:0000286">
    <property type="term" value="F:alanine dehydrogenase activity"/>
    <property type="evidence" value="ECO:0007669"/>
    <property type="project" value="TreeGrafter"/>
</dbReference>